<protein>
    <submittedName>
        <fullName evidence="3">CheY-like chemotaxis protein</fullName>
    </submittedName>
</protein>
<accession>A0ABV2IUG9</accession>
<dbReference type="InterPro" id="IPR052893">
    <property type="entry name" value="TCS_response_regulator"/>
</dbReference>
<evidence type="ECO:0000259" key="2">
    <source>
        <dbReference type="PROSITE" id="PS50110"/>
    </source>
</evidence>
<keyword evidence="4" id="KW-1185">Reference proteome</keyword>
<organism evidence="3 4">
    <name type="scientific">Rhizobium aquaticum</name>
    <dbReference type="NCBI Taxonomy" id="1549636"/>
    <lineage>
        <taxon>Bacteria</taxon>
        <taxon>Pseudomonadati</taxon>
        <taxon>Pseudomonadota</taxon>
        <taxon>Alphaproteobacteria</taxon>
        <taxon>Hyphomicrobiales</taxon>
        <taxon>Rhizobiaceae</taxon>
        <taxon>Rhizobium/Agrobacterium group</taxon>
        <taxon>Rhizobium</taxon>
    </lineage>
</organism>
<proteinExistence type="predicted"/>
<dbReference type="SUPFAM" id="SSF52172">
    <property type="entry name" value="CheY-like"/>
    <property type="match status" value="1"/>
</dbReference>
<evidence type="ECO:0000313" key="3">
    <source>
        <dbReference type="EMBL" id="MET3612135.1"/>
    </source>
</evidence>
<gene>
    <name evidence="3" type="ORF">ABID16_000440</name>
</gene>
<name>A0ABV2IUG9_9HYPH</name>
<evidence type="ECO:0000313" key="4">
    <source>
        <dbReference type="Proteomes" id="UP001549047"/>
    </source>
</evidence>
<dbReference type="RefSeq" id="WP_354554720.1">
    <property type="nucleotide sequence ID" value="NZ_JBEPMB010000001.1"/>
</dbReference>
<feature type="modified residue" description="4-aspartylphosphate" evidence="1">
    <location>
        <position position="71"/>
    </location>
</feature>
<reference evidence="3 4" key="1">
    <citation type="submission" date="2024-06" db="EMBL/GenBank/DDBJ databases">
        <title>Genomic Encyclopedia of Type Strains, Phase IV (KMG-IV): sequencing the most valuable type-strain genomes for metagenomic binning, comparative biology and taxonomic classification.</title>
        <authorList>
            <person name="Goeker M."/>
        </authorList>
    </citation>
    <scope>NUCLEOTIDE SEQUENCE [LARGE SCALE GENOMIC DNA]</scope>
    <source>
        <strain evidence="3 4">DSM 29780</strain>
    </source>
</reference>
<dbReference type="CDD" id="cd17557">
    <property type="entry name" value="REC_Rcp-like"/>
    <property type="match status" value="1"/>
</dbReference>
<feature type="domain" description="Response regulatory" evidence="2">
    <location>
        <begin position="13"/>
        <end position="138"/>
    </location>
</feature>
<dbReference type="EMBL" id="JBEPMB010000001">
    <property type="protein sequence ID" value="MET3612135.1"/>
    <property type="molecule type" value="Genomic_DNA"/>
</dbReference>
<comment type="caution">
    <text evidence="3">The sequence shown here is derived from an EMBL/GenBank/DDBJ whole genome shotgun (WGS) entry which is preliminary data.</text>
</comment>
<evidence type="ECO:0000256" key="1">
    <source>
        <dbReference type="PROSITE-ProRule" id="PRU00169"/>
    </source>
</evidence>
<dbReference type="Pfam" id="PF00072">
    <property type="entry name" value="Response_reg"/>
    <property type="match status" value="1"/>
</dbReference>
<dbReference type="PANTHER" id="PTHR44520">
    <property type="entry name" value="RESPONSE REGULATOR RCP1-RELATED"/>
    <property type="match status" value="1"/>
</dbReference>
<dbReference type="PANTHER" id="PTHR44520:SF2">
    <property type="entry name" value="RESPONSE REGULATOR RCP1"/>
    <property type="match status" value="1"/>
</dbReference>
<dbReference type="Gene3D" id="3.40.50.2300">
    <property type="match status" value="1"/>
</dbReference>
<keyword evidence="1" id="KW-0597">Phosphoprotein</keyword>
<sequence length="148" mass="16308">MALFARSGATDVKILLVEDDDGDAKAVTRAFAKANIGNPIIRAQDGVEALAYLTEAEKKTQIRPPILLLVDLNMPRMNGIELVRALRAHPELRRTVVFLLTTSKREEDMAAAYDLNVAGYIVKQNAGVDFLNLVGMIDSFWKIVELPA</sequence>
<dbReference type="InterPro" id="IPR011006">
    <property type="entry name" value="CheY-like_superfamily"/>
</dbReference>
<dbReference type="PROSITE" id="PS50110">
    <property type="entry name" value="RESPONSE_REGULATORY"/>
    <property type="match status" value="1"/>
</dbReference>
<dbReference type="InterPro" id="IPR001789">
    <property type="entry name" value="Sig_transdc_resp-reg_receiver"/>
</dbReference>
<dbReference type="SMART" id="SM00448">
    <property type="entry name" value="REC"/>
    <property type="match status" value="1"/>
</dbReference>
<dbReference type="Proteomes" id="UP001549047">
    <property type="component" value="Unassembled WGS sequence"/>
</dbReference>